<evidence type="ECO:0000256" key="2">
    <source>
        <dbReference type="ARBA" id="ARBA00022448"/>
    </source>
</evidence>
<evidence type="ECO:0000313" key="9">
    <source>
        <dbReference type="Proteomes" id="UP000284842"/>
    </source>
</evidence>
<proteinExistence type="predicted"/>
<dbReference type="InterPro" id="IPR036259">
    <property type="entry name" value="MFS_trans_sf"/>
</dbReference>
<dbReference type="PANTHER" id="PTHR23504:SF15">
    <property type="entry name" value="MAJOR FACILITATOR SUPERFAMILY (MFS) PROFILE DOMAIN-CONTAINING PROTEIN"/>
    <property type="match status" value="1"/>
</dbReference>
<feature type="transmembrane region" description="Helical" evidence="7">
    <location>
        <begin position="279"/>
        <end position="299"/>
    </location>
</feature>
<evidence type="ECO:0000313" key="8">
    <source>
        <dbReference type="EMBL" id="PPQ70070.1"/>
    </source>
</evidence>
<dbReference type="GO" id="GO:0016020">
    <property type="term" value="C:membrane"/>
    <property type="evidence" value="ECO:0007669"/>
    <property type="project" value="UniProtKB-SubCell"/>
</dbReference>
<dbReference type="InterPro" id="IPR014980">
    <property type="entry name" value="DOPA_dioxygen"/>
</dbReference>
<keyword evidence="2" id="KW-0813">Transport</keyword>
<feature type="region of interest" description="Disordered" evidence="6">
    <location>
        <begin position="1"/>
        <end position="22"/>
    </location>
</feature>
<dbReference type="EMBL" id="NHTK01005966">
    <property type="protein sequence ID" value="PPQ70070.1"/>
    <property type="molecule type" value="Genomic_DNA"/>
</dbReference>
<organism evidence="8 9">
    <name type="scientific">Panaeolus cyanescens</name>
    <dbReference type="NCBI Taxonomy" id="181874"/>
    <lineage>
        <taxon>Eukaryota</taxon>
        <taxon>Fungi</taxon>
        <taxon>Dikarya</taxon>
        <taxon>Basidiomycota</taxon>
        <taxon>Agaricomycotina</taxon>
        <taxon>Agaricomycetes</taxon>
        <taxon>Agaricomycetidae</taxon>
        <taxon>Agaricales</taxon>
        <taxon>Agaricineae</taxon>
        <taxon>Galeropsidaceae</taxon>
        <taxon>Panaeolus</taxon>
    </lineage>
</organism>
<dbReference type="Gene3D" id="1.20.1250.20">
    <property type="entry name" value="MFS general substrate transporter like domains"/>
    <property type="match status" value="1"/>
</dbReference>
<feature type="transmembrane region" description="Helical" evidence="7">
    <location>
        <begin position="100"/>
        <end position="118"/>
    </location>
</feature>
<comment type="caution">
    <text evidence="8">The sequence shown here is derived from an EMBL/GenBank/DDBJ whole genome shotgun (WGS) entry which is preliminary data.</text>
</comment>
<dbReference type="AlphaFoldDB" id="A0A409VUZ7"/>
<keyword evidence="5 7" id="KW-0472">Membrane</keyword>
<dbReference type="InParanoid" id="A0A409VUZ7"/>
<dbReference type="Pfam" id="PF08883">
    <property type="entry name" value="DOPA_dioxygen"/>
    <property type="match status" value="1"/>
</dbReference>
<dbReference type="OrthoDB" id="419616at2759"/>
<feature type="transmembrane region" description="Helical" evidence="7">
    <location>
        <begin position="319"/>
        <end position="338"/>
    </location>
</feature>
<keyword evidence="9" id="KW-1185">Reference proteome</keyword>
<evidence type="ECO:0000256" key="6">
    <source>
        <dbReference type="SAM" id="MobiDB-lite"/>
    </source>
</evidence>
<dbReference type="GO" id="GO:0022857">
    <property type="term" value="F:transmembrane transporter activity"/>
    <property type="evidence" value="ECO:0007669"/>
    <property type="project" value="InterPro"/>
</dbReference>
<evidence type="ECO:0000256" key="7">
    <source>
        <dbReference type="SAM" id="Phobius"/>
    </source>
</evidence>
<comment type="subcellular location">
    <subcellularLocation>
        <location evidence="1">Membrane</location>
        <topology evidence="1">Multi-pass membrane protein</topology>
    </subcellularLocation>
</comment>
<name>A0A409VUZ7_9AGAR</name>
<dbReference type="Pfam" id="PF07690">
    <property type="entry name" value="MFS_1"/>
    <property type="match status" value="1"/>
</dbReference>
<feature type="transmembrane region" description="Helical" evidence="7">
    <location>
        <begin position="350"/>
        <end position="369"/>
    </location>
</feature>
<sequence length="569" mass="62879">MLLAHQDEDELELQDGVKRPEPTPLPVQQMAVLMLLRFAEAASVFSFLPFLDELLTSVTGGDEAKVGYYAGTMESTRQLVSFAVVMYWSHLSDYVGRKPILLLGTLALSVSMFSFGLSKTFLGLVISRCIFSALNSNAGVIKGTIGEITDCTNSASAFALLHVPWSVGSSFGAFIGGWLARPADRFPTWFSGTIWKDYPYFLPCFIMSMVSLIACIIVCFVLNESVPGSRLYKPKPKDNSPEDRPLLAAQDSETLVSADPATQETQKPVPVRSLLTWKVLLPISNYVSIACLHAAFNVVQPLFLAMPIHLGGLALPTHLIGVIMAIYGVINSLVQTFLLGRLVQRFGVKAIYMSATGALIPIFSLSPAMNICAKLNMEGLVWTLEWHFHIYFHQRNAAEHKAALALRDAVLRLRRDGAFVAVPLFRVNEGPVGPHPVGSYEIWVPSETFASVFSYLCMHRGDLSILVHPLTREQTFTFLTLDENRDHEIRVAWIGPSFPLDLSMLPLRSDEIPLQYPSLKLGYSGTPSLTLEQRLKIGANVERRLQSEKEAARAPPRELSIQRTGVVSI</sequence>
<dbReference type="Proteomes" id="UP000284842">
    <property type="component" value="Unassembled WGS sequence"/>
</dbReference>
<dbReference type="SUPFAM" id="SSF103473">
    <property type="entry name" value="MFS general substrate transporter"/>
    <property type="match status" value="1"/>
</dbReference>
<gene>
    <name evidence="8" type="ORF">CVT24_003814</name>
</gene>
<keyword evidence="3 7" id="KW-0812">Transmembrane</keyword>
<dbReference type="InterPro" id="IPR011701">
    <property type="entry name" value="MFS"/>
</dbReference>
<reference evidence="8 9" key="1">
    <citation type="journal article" date="2018" name="Evol. Lett.">
        <title>Horizontal gene cluster transfer increased hallucinogenic mushroom diversity.</title>
        <authorList>
            <person name="Reynolds H.T."/>
            <person name="Vijayakumar V."/>
            <person name="Gluck-Thaler E."/>
            <person name="Korotkin H.B."/>
            <person name="Matheny P.B."/>
            <person name="Slot J.C."/>
        </authorList>
    </citation>
    <scope>NUCLEOTIDE SEQUENCE [LARGE SCALE GENOMIC DNA]</scope>
    <source>
        <strain evidence="8 9">2629</strain>
    </source>
</reference>
<accession>A0A409VUZ7</accession>
<dbReference type="Gene3D" id="3.30.70.1240">
    <property type="entry name" value="DOPA-like domains"/>
    <property type="match status" value="1"/>
</dbReference>
<feature type="transmembrane region" description="Helical" evidence="7">
    <location>
        <begin position="157"/>
        <end position="180"/>
    </location>
</feature>
<dbReference type="SUPFAM" id="SSF143410">
    <property type="entry name" value="DOPA-like"/>
    <property type="match status" value="1"/>
</dbReference>
<dbReference type="InterPro" id="IPR023389">
    <property type="entry name" value="DOPA-like_sf"/>
</dbReference>
<evidence type="ECO:0000256" key="3">
    <source>
        <dbReference type="ARBA" id="ARBA00022692"/>
    </source>
</evidence>
<protein>
    <recommendedName>
        <fullName evidence="10">Major facilitator superfamily (MFS) profile domain-containing protein</fullName>
    </recommendedName>
</protein>
<feature type="transmembrane region" description="Helical" evidence="7">
    <location>
        <begin position="200"/>
        <end position="223"/>
    </location>
</feature>
<evidence type="ECO:0000256" key="5">
    <source>
        <dbReference type="ARBA" id="ARBA00023136"/>
    </source>
</evidence>
<evidence type="ECO:0008006" key="10">
    <source>
        <dbReference type="Google" id="ProtNLM"/>
    </source>
</evidence>
<keyword evidence="4 7" id="KW-1133">Transmembrane helix</keyword>
<evidence type="ECO:0000256" key="1">
    <source>
        <dbReference type="ARBA" id="ARBA00004141"/>
    </source>
</evidence>
<evidence type="ECO:0000256" key="4">
    <source>
        <dbReference type="ARBA" id="ARBA00022989"/>
    </source>
</evidence>
<dbReference type="PANTHER" id="PTHR23504">
    <property type="entry name" value="MAJOR FACILITATOR SUPERFAMILY DOMAIN-CONTAINING PROTEIN 10"/>
    <property type="match status" value="1"/>
</dbReference>